<dbReference type="PANTHER" id="PTHR43335:SF2">
    <property type="entry name" value="ABC TRANSPORTER, ATP-BINDING PROTEIN"/>
    <property type="match status" value="1"/>
</dbReference>
<gene>
    <name evidence="7" type="ORF">GW587_23815</name>
</gene>
<dbReference type="SUPFAM" id="SSF52540">
    <property type="entry name" value="P-loop containing nucleoside triphosphate hydrolases"/>
    <property type="match status" value="1"/>
</dbReference>
<proteinExistence type="inferred from homology"/>
<dbReference type="PROSITE" id="PS50893">
    <property type="entry name" value="ABC_TRANSPORTER_2"/>
    <property type="match status" value="1"/>
</dbReference>
<dbReference type="InterPro" id="IPR003593">
    <property type="entry name" value="AAA+_ATPase"/>
</dbReference>
<dbReference type="InterPro" id="IPR003439">
    <property type="entry name" value="ABC_transporter-like_ATP-bd"/>
</dbReference>
<keyword evidence="5 7" id="KW-0067">ATP-binding</keyword>
<evidence type="ECO:0000256" key="5">
    <source>
        <dbReference type="ARBA" id="ARBA00022840"/>
    </source>
</evidence>
<dbReference type="CDD" id="cd03264">
    <property type="entry name" value="ABC_drug_resistance_like"/>
    <property type="match status" value="1"/>
</dbReference>
<evidence type="ECO:0000256" key="1">
    <source>
        <dbReference type="ARBA" id="ARBA00005417"/>
    </source>
</evidence>
<dbReference type="EMBL" id="JAADJT010000012">
    <property type="protein sequence ID" value="NGZ87274.1"/>
    <property type="molecule type" value="Genomic_DNA"/>
</dbReference>
<dbReference type="RefSeq" id="WP_166107331.1">
    <property type="nucleotide sequence ID" value="NZ_JAADJT010000012.1"/>
</dbReference>
<evidence type="ECO:0000256" key="3">
    <source>
        <dbReference type="ARBA" id="ARBA00022475"/>
    </source>
</evidence>
<keyword evidence="3" id="KW-0472">Membrane</keyword>
<evidence type="ECO:0000256" key="2">
    <source>
        <dbReference type="ARBA" id="ARBA00022448"/>
    </source>
</evidence>
<dbReference type="GO" id="GO:0005524">
    <property type="term" value="F:ATP binding"/>
    <property type="evidence" value="ECO:0007669"/>
    <property type="project" value="UniProtKB-KW"/>
</dbReference>
<dbReference type="InterPro" id="IPR017871">
    <property type="entry name" value="ABC_transporter-like_CS"/>
</dbReference>
<keyword evidence="3" id="KW-1003">Cell membrane</keyword>
<evidence type="ECO:0000256" key="4">
    <source>
        <dbReference type="ARBA" id="ARBA00022741"/>
    </source>
</evidence>
<dbReference type="PROSITE" id="PS00211">
    <property type="entry name" value="ABC_TRANSPORTER_1"/>
    <property type="match status" value="1"/>
</dbReference>
<dbReference type="Gene3D" id="3.40.50.300">
    <property type="entry name" value="P-loop containing nucleotide triphosphate hydrolases"/>
    <property type="match status" value="1"/>
</dbReference>
<dbReference type="SMART" id="SM00382">
    <property type="entry name" value="AAA"/>
    <property type="match status" value="1"/>
</dbReference>
<evidence type="ECO:0000259" key="6">
    <source>
        <dbReference type="PROSITE" id="PS50893"/>
    </source>
</evidence>
<accession>A0ABX0FSF5</accession>
<dbReference type="InterPro" id="IPR027417">
    <property type="entry name" value="P-loop_NTPase"/>
</dbReference>
<name>A0ABX0FSF5_9BURK</name>
<dbReference type="PANTHER" id="PTHR43335">
    <property type="entry name" value="ABC TRANSPORTER, ATP-BINDING PROTEIN"/>
    <property type="match status" value="1"/>
</dbReference>
<organism evidence="7 8">
    <name type="scientific">Duganella aceris</name>
    <dbReference type="NCBI Taxonomy" id="2703883"/>
    <lineage>
        <taxon>Bacteria</taxon>
        <taxon>Pseudomonadati</taxon>
        <taxon>Pseudomonadota</taxon>
        <taxon>Betaproteobacteria</taxon>
        <taxon>Burkholderiales</taxon>
        <taxon>Oxalobacteraceae</taxon>
        <taxon>Telluria group</taxon>
        <taxon>Duganella</taxon>
    </lineage>
</organism>
<dbReference type="Pfam" id="PF00005">
    <property type="entry name" value="ABC_tran"/>
    <property type="match status" value="1"/>
</dbReference>
<keyword evidence="4" id="KW-0547">Nucleotide-binding</keyword>
<protein>
    <submittedName>
        <fullName evidence="7">ABC transporter ATP-binding protein</fullName>
    </submittedName>
</protein>
<keyword evidence="8" id="KW-1185">Reference proteome</keyword>
<comment type="caution">
    <text evidence="7">The sequence shown here is derived from an EMBL/GenBank/DDBJ whole genome shotgun (WGS) entry which is preliminary data.</text>
</comment>
<sequence length="297" mass="32733">MLEIRNVVKTYAKNVRAVDDVSLNLQAGVVGLIGHNGAGKTSLMQMIATLTRPTSGQILFDGVDIVARPEAIRARLGFLPQDFGVYPNLTALEFLQYFAALKGVRDPARLRRLLEMVNLHEHADRQAAGFSGGMRRRLGIAQALLNDPDVLIVDEPTAGLDPEERLRFRHLLSEIGFRKLVIVSTHIVSDIENMAGHLAIMNKGKLVGYDTPDSFVREARSQMWSATVDPQHYDRLRAQVRVLQAQRNAHGIHLRIAHPSSPCDGALPAEPTLEEALMTQRYAVQEGAQQGAQVQAA</sequence>
<evidence type="ECO:0000313" key="7">
    <source>
        <dbReference type="EMBL" id="NGZ87274.1"/>
    </source>
</evidence>
<evidence type="ECO:0000313" key="8">
    <source>
        <dbReference type="Proteomes" id="UP000666369"/>
    </source>
</evidence>
<feature type="domain" description="ABC transporter" evidence="6">
    <location>
        <begin position="2"/>
        <end position="228"/>
    </location>
</feature>
<dbReference type="Proteomes" id="UP000666369">
    <property type="component" value="Unassembled WGS sequence"/>
</dbReference>
<comment type="similarity">
    <text evidence="1">Belongs to the ABC transporter superfamily.</text>
</comment>
<keyword evidence="2" id="KW-0813">Transport</keyword>
<reference evidence="8" key="1">
    <citation type="submission" date="2023-07" db="EMBL/GenBank/DDBJ databases">
        <title>Duganella aceri sp. nov., isolated from tree sap.</title>
        <authorList>
            <person name="Kim I.S."/>
        </authorList>
    </citation>
    <scope>NUCLEOTIDE SEQUENCE [LARGE SCALE GENOMIC DNA]</scope>
    <source>
        <strain evidence="8">SAP-35</strain>
    </source>
</reference>